<comment type="caution">
    <text evidence="5">The sequence shown here is derived from an EMBL/GenBank/DDBJ whole genome shotgun (WGS) entry which is preliminary data.</text>
</comment>
<reference evidence="5 6" key="1">
    <citation type="submission" date="2017-05" db="EMBL/GenBank/DDBJ databases">
        <title>Vagococcus spp. assemblies.</title>
        <authorList>
            <person name="Gulvik C.A."/>
        </authorList>
    </citation>
    <scope>NUCLEOTIDE SEQUENCE [LARGE SCALE GENOMIC DNA]</scope>
    <source>
        <strain evidence="5 6">SS1995</strain>
    </source>
</reference>
<dbReference type="InterPro" id="IPR030827">
    <property type="entry name" value="Myo_inos_IolG"/>
</dbReference>
<dbReference type="RefSeq" id="WP_125983229.1">
    <property type="nucleotide sequence ID" value="NZ_NGJS01000002.1"/>
</dbReference>
<evidence type="ECO:0000259" key="3">
    <source>
        <dbReference type="Pfam" id="PF01408"/>
    </source>
</evidence>
<comment type="similarity">
    <text evidence="1">Belongs to the Gfo/Idh/MocA family.</text>
</comment>
<name>A0A430A1N8_9ENTE</name>
<organism evidence="5 6">
    <name type="scientific">Vagococcus vulneris</name>
    <dbReference type="NCBI Taxonomy" id="1977869"/>
    <lineage>
        <taxon>Bacteria</taxon>
        <taxon>Bacillati</taxon>
        <taxon>Bacillota</taxon>
        <taxon>Bacilli</taxon>
        <taxon>Lactobacillales</taxon>
        <taxon>Enterococcaceae</taxon>
        <taxon>Vagococcus</taxon>
    </lineage>
</organism>
<dbReference type="Proteomes" id="UP000287857">
    <property type="component" value="Unassembled WGS sequence"/>
</dbReference>
<dbReference type="InterPro" id="IPR036291">
    <property type="entry name" value="NAD(P)-bd_dom_sf"/>
</dbReference>
<dbReference type="GO" id="GO:0016491">
    <property type="term" value="F:oxidoreductase activity"/>
    <property type="evidence" value="ECO:0007669"/>
    <property type="project" value="UniProtKB-KW"/>
</dbReference>
<evidence type="ECO:0000259" key="4">
    <source>
        <dbReference type="Pfam" id="PF22725"/>
    </source>
</evidence>
<dbReference type="PANTHER" id="PTHR42840:SF3">
    <property type="entry name" value="BINDING ROSSMANN FOLD OXIDOREDUCTASE, PUTATIVE (AFU_ORTHOLOGUE AFUA_2G10240)-RELATED"/>
    <property type="match status" value="1"/>
</dbReference>
<feature type="domain" description="Gfo/Idh/MocA-like oxidoreductase N-terminal" evidence="3">
    <location>
        <begin position="4"/>
        <end position="119"/>
    </location>
</feature>
<evidence type="ECO:0000313" key="5">
    <source>
        <dbReference type="EMBL" id="RSU00277.1"/>
    </source>
</evidence>
<evidence type="ECO:0000256" key="1">
    <source>
        <dbReference type="ARBA" id="ARBA00010928"/>
    </source>
</evidence>
<dbReference type="GO" id="GO:0005737">
    <property type="term" value="C:cytoplasm"/>
    <property type="evidence" value="ECO:0007669"/>
    <property type="project" value="TreeGrafter"/>
</dbReference>
<dbReference type="Gene3D" id="3.30.360.10">
    <property type="entry name" value="Dihydrodipicolinate Reductase, domain 2"/>
    <property type="match status" value="1"/>
</dbReference>
<dbReference type="OrthoDB" id="9815825at2"/>
<dbReference type="GO" id="GO:0006740">
    <property type="term" value="P:NADPH regeneration"/>
    <property type="evidence" value="ECO:0007669"/>
    <property type="project" value="TreeGrafter"/>
</dbReference>
<dbReference type="Pfam" id="PF22725">
    <property type="entry name" value="GFO_IDH_MocA_C3"/>
    <property type="match status" value="1"/>
</dbReference>
<dbReference type="InterPro" id="IPR000683">
    <property type="entry name" value="Gfo/Idh/MocA-like_OxRdtase_N"/>
</dbReference>
<dbReference type="NCBIfam" id="TIGR04380">
    <property type="entry name" value="myo_inos_iolG"/>
    <property type="match status" value="1"/>
</dbReference>
<proteinExistence type="inferred from homology"/>
<dbReference type="Pfam" id="PF01408">
    <property type="entry name" value="GFO_IDH_MocA"/>
    <property type="match status" value="1"/>
</dbReference>
<evidence type="ECO:0000256" key="2">
    <source>
        <dbReference type="ARBA" id="ARBA00023002"/>
    </source>
</evidence>
<dbReference type="GO" id="GO:0000166">
    <property type="term" value="F:nucleotide binding"/>
    <property type="evidence" value="ECO:0007669"/>
    <property type="project" value="InterPro"/>
</dbReference>
<dbReference type="EMBL" id="NGJS01000002">
    <property type="protein sequence ID" value="RSU00277.1"/>
    <property type="molecule type" value="Genomic_DNA"/>
</dbReference>
<feature type="domain" description="GFO/IDH/MocA-like oxidoreductase" evidence="4">
    <location>
        <begin position="133"/>
        <end position="259"/>
    </location>
</feature>
<protein>
    <submittedName>
        <fullName evidence="5">Inositol 2-dehydrogenase</fullName>
    </submittedName>
</protein>
<dbReference type="Gene3D" id="3.40.50.720">
    <property type="entry name" value="NAD(P)-binding Rossmann-like Domain"/>
    <property type="match status" value="1"/>
</dbReference>
<dbReference type="AlphaFoldDB" id="A0A430A1N8"/>
<accession>A0A430A1N8</accession>
<gene>
    <name evidence="5" type="ORF">CBF37_02980</name>
</gene>
<keyword evidence="2" id="KW-0560">Oxidoreductase</keyword>
<evidence type="ECO:0000313" key="6">
    <source>
        <dbReference type="Proteomes" id="UP000287857"/>
    </source>
</evidence>
<dbReference type="InterPro" id="IPR055170">
    <property type="entry name" value="GFO_IDH_MocA-like_dom"/>
</dbReference>
<dbReference type="SUPFAM" id="SSF51735">
    <property type="entry name" value="NAD(P)-binding Rossmann-fold domains"/>
    <property type="match status" value="1"/>
</dbReference>
<dbReference type="PANTHER" id="PTHR42840">
    <property type="entry name" value="NAD(P)-BINDING ROSSMANN-FOLD SUPERFAMILY PROTEIN-RELATED"/>
    <property type="match status" value="1"/>
</dbReference>
<keyword evidence="6" id="KW-1185">Reference proteome</keyword>
<dbReference type="SUPFAM" id="SSF55347">
    <property type="entry name" value="Glyceraldehyde-3-phosphate dehydrogenase-like, C-terminal domain"/>
    <property type="match status" value="1"/>
</dbReference>
<sequence length="340" mass="37744">MTNINVGIIGLGRLGKAHAENLAFNVPNCNLYAACSVVEAELLYAKEHLKVKKTYSVYEEMLADNNVDAVFIVSPSGLHCSQIQSAMKAGKHVFSEKPLGLDTQEIEETIDVINQYPDQIFMLGFMRRYDESYKYAKQMVDNGELGELTVVRSYSIDPSEGMESFVKFAGASFSGGLFADMSIHDIDLLRWFTNQEVNKVWALGKNAAYKELDEVGELETGAVMLQMQDNTMGIFVAGRNAQHGYHVETELIGTKGMLRIAQVPEKNLVTVMNNEGVVRPTSRNFPERFSQAFTDEAKAFINAIVTGVQPEIKANDGLQATKIAIACQKSYENNELVDVR</sequence>